<keyword evidence="3" id="KW-0762">Sugar transport</keyword>
<dbReference type="GeneID" id="57266683"/>
<dbReference type="GO" id="GO:0009401">
    <property type="term" value="P:phosphoenolpyruvate-dependent sugar phosphotransferase system"/>
    <property type="evidence" value="ECO:0007669"/>
    <property type="project" value="UniProtKB-KW"/>
</dbReference>
<dbReference type="GO" id="GO:0016020">
    <property type="term" value="C:membrane"/>
    <property type="evidence" value="ECO:0007669"/>
    <property type="project" value="InterPro"/>
</dbReference>
<keyword evidence="2" id="KW-0597">Phosphoprotein</keyword>
<name>A0A0H3L0B5_PANAA</name>
<organism evidence="7 8">
    <name type="scientific">Pantoea ananatis (strain AJ13355)</name>
    <dbReference type="NCBI Taxonomy" id="932677"/>
    <lineage>
        <taxon>Bacteria</taxon>
        <taxon>Pseudomonadati</taxon>
        <taxon>Pseudomonadota</taxon>
        <taxon>Gammaproteobacteria</taxon>
        <taxon>Enterobacterales</taxon>
        <taxon>Erwiniaceae</taxon>
        <taxon>Pantoea</taxon>
    </lineage>
</organism>
<keyword evidence="1" id="KW-0813">Transport</keyword>
<dbReference type="PROSITE" id="PS51094">
    <property type="entry name" value="PTS_EIIA_TYPE_2"/>
    <property type="match status" value="1"/>
</dbReference>
<evidence type="ECO:0000313" key="8">
    <source>
        <dbReference type="Proteomes" id="UP000006690"/>
    </source>
</evidence>
<dbReference type="NCBIfam" id="TIGR00848">
    <property type="entry name" value="fruA"/>
    <property type="match status" value="1"/>
</dbReference>
<evidence type="ECO:0000259" key="6">
    <source>
        <dbReference type="PROSITE" id="PS51094"/>
    </source>
</evidence>
<evidence type="ECO:0000313" key="7">
    <source>
        <dbReference type="EMBL" id="BAK12743.1"/>
    </source>
</evidence>
<dbReference type="eggNOG" id="COG1762">
    <property type="taxonomic scope" value="Bacteria"/>
</dbReference>
<evidence type="ECO:0000256" key="5">
    <source>
        <dbReference type="ARBA" id="ARBA00022683"/>
    </source>
</evidence>
<dbReference type="InterPro" id="IPR002178">
    <property type="entry name" value="PTS_EIIA_type-2_dom"/>
</dbReference>
<feature type="domain" description="PTS EIIA type-2" evidence="6">
    <location>
        <begin position="9"/>
        <end position="154"/>
    </location>
</feature>
<dbReference type="OrthoDB" id="95460at2"/>
<dbReference type="Pfam" id="PF00359">
    <property type="entry name" value="PTS_EIIA_2"/>
    <property type="match status" value="1"/>
</dbReference>
<dbReference type="GO" id="GO:0008982">
    <property type="term" value="F:protein-N(PI)-phosphohistidine-sugar phosphotransferase activity"/>
    <property type="evidence" value="ECO:0007669"/>
    <property type="project" value="InterPro"/>
</dbReference>
<dbReference type="CDD" id="cd00211">
    <property type="entry name" value="PTS_IIA_fru"/>
    <property type="match status" value="1"/>
</dbReference>
<proteinExistence type="predicted"/>
<dbReference type="PANTHER" id="PTHR47738">
    <property type="entry name" value="PTS SYSTEM FRUCTOSE-LIKE EIIA COMPONENT-RELATED"/>
    <property type="match status" value="1"/>
</dbReference>
<evidence type="ECO:0000256" key="1">
    <source>
        <dbReference type="ARBA" id="ARBA00022448"/>
    </source>
</evidence>
<accession>A0A0H3L0B5</accession>
<dbReference type="SUPFAM" id="SSF55804">
    <property type="entry name" value="Phoshotransferase/anion transport protein"/>
    <property type="match status" value="1"/>
</dbReference>
<dbReference type="PATRIC" id="fig|932677.3.peg.3107"/>
<dbReference type="InterPro" id="IPR004715">
    <property type="entry name" value="PTS_IIA_fruc"/>
</dbReference>
<dbReference type="Proteomes" id="UP000006690">
    <property type="component" value="Chromosome"/>
</dbReference>
<evidence type="ECO:0000256" key="3">
    <source>
        <dbReference type="ARBA" id="ARBA00022597"/>
    </source>
</evidence>
<reference evidence="8" key="1">
    <citation type="journal article" date="2012" name="Appl. Microbiol. Biotechnol.">
        <title>The complete genome sequence of Pantoea ananatis AJ13355, an organism with great biotechnological potential.</title>
        <authorList>
            <person name="Hara Y."/>
            <person name="Kadotani N."/>
            <person name="Izui H."/>
            <person name="Katashkina J.I."/>
            <person name="Kuvaeva T.M."/>
            <person name="Andreeva I.G."/>
            <person name="Golubeva L.I."/>
            <person name="Malko D.B."/>
            <person name="Makeev V.J."/>
            <person name="Mashko S.V."/>
            <person name="Kozlov Y.I."/>
        </authorList>
    </citation>
    <scope>NUCLEOTIDE SEQUENCE [LARGE SCALE GENOMIC DNA]</scope>
    <source>
        <strain evidence="8">AJ13355</strain>
    </source>
</reference>
<dbReference type="RefSeq" id="WP_014594664.1">
    <property type="nucleotide sequence ID" value="NC_017531.2"/>
</dbReference>
<dbReference type="PANTHER" id="PTHR47738:SF2">
    <property type="entry name" value="PTS SYSTEM FRUCTOSE-LIKE EIIA COMPONENT"/>
    <property type="match status" value="1"/>
</dbReference>
<keyword evidence="4" id="KW-0808">Transferase</keyword>
<gene>
    <name evidence="7" type="primary">hrsA</name>
    <name evidence="7" type="ordered locus">PAJ_2663</name>
</gene>
<dbReference type="Gene3D" id="3.40.930.10">
    <property type="entry name" value="Mannitol-specific EII, Chain A"/>
    <property type="match status" value="1"/>
</dbReference>
<evidence type="ECO:0000256" key="2">
    <source>
        <dbReference type="ARBA" id="ARBA00022553"/>
    </source>
</evidence>
<dbReference type="KEGG" id="paj:PAJ_2663"/>
<dbReference type="InterPro" id="IPR051541">
    <property type="entry name" value="PTS_SugarTrans_NitroReg"/>
</dbReference>
<dbReference type="InterPro" id="IPR016152">
    <property type="entry name" value="PTrfase/Anion_transptr"/>
</dbReference>
<keyword evidence="5" id="KW-0598">Phosphotransferase system</keyword>
<sequence>MHNKIVVADLLSQTCVFMNLNAKNKDEVIEKLTQSLCELNIISNKEGFIHDVMLREALGSTGFENQIAIPHGKSQWVNETRIAVAKLASPVEWETMDDSPVSLVILFAVKEADSGAGHIKLLAKISIALGDDEVVEALLNAETKEALFNLLVNNTQE</sequence>
<evidence type="ECO:0000256" key="4">
    <source>
        <dbReference type="ARBA" id="ARBA00022679"/>
    </source>
</evidence>
<dbReference type="AlphaFoldDB" id="A0A0H3L0B5"/>
<protein>
    <submittedName>
        <fullName evidence="7">Heat-responsive suppressor HrsA HrsA</fullName>
    </submittedName>
</protein>
<dbReference type="EMBL" id="AP012032">
    <property type="protein sequence ID" value="BAK12743.1"/>
    <property type="molecule type" value="Genomic_DNA"/>
</dbReference>
<dbReference type="HOGENOM" id="CLU_072531_5_1_6"/>